<protein>
    <submittedName>
        <fullName evidence="2">Uncharacterized protein</fullName>
    </submittedName>
</protein>
<organism evidence="2 3">
    <name type="scientific">Pedobacter westerhofensis</name>
    <dbReference type="NCBI Taxonomy" id="425512"/>
    <lineage>
        <taxon>Bacteria</taxon>
        <taxon>Pseudomonadati</taxon>
        <taxon>Bacteroidota</taxon>
        <taxon>Sphingobacteriia</taxon>
        <taxon>Sphingobacteriales</taxon>
        <taxon>Sphingobacteriaceae</taxon>
        <taxon>Pedobacter</taxon>
    </lineage>
</organism>
<reference evidence="2 3" key="1">
    <citation type="submission" date="2017-05" db="EMBL/GenBank/DDBJ databases">
        <authorList>
            <person name="Varghese N."/>
            <person name="Submissions S."/>
        </authorList>
    </citation>
    <scope>NUCLEOTIDE SEQUENCE [LARGE SCALE GENOMIC DNA]</scope>
    <source>
        <strain evidence="2 3">DSM 19036</strain>
    </source>
</reference>
<evidence type="ECO:0000313" key="3">
    <source>
        <dbReference type="Proteomes" id="UP000320300"/>
    </source>
</evidence>
<proteinExistence type="predicted"/>
<gene>
    <name evidence="2" type="ORF">SAMN06265348_105193</name>
</gene>
<dbReference type="AlphaFoldDB" id="A0A521DE12"/>
<dbReference type="EMBL" id="FXTN01000005">
    <property type="protein sequence ID" value="SMO69200.1"/>
    <property type="molecule type" value="Genomic_DNA"/>
</dbReference>
<evidence type="ECO:0000256" key="1">
    <source>
        <dbReference type="SAM" id="Phobius"/>
    </source>
</evidence>
<keyword evidence="1" id="KW-0812">Transmembrane</keyword>
<evidence type="ECO:0000313" key="2">
    <source>
        <dbReference type="EMBL" id="SMO69200.1"/>
    </source>
</evidence>
<sequence>MFLNAHKCPMISSLGIFCFETWVFFIYLWQVTNKIKYEPDLIKIIILIIKGSIFQLKINR</sequence>
<accession>A0A521DE12</accession>
<keyword evidence="1" id="KW-1133">Transmembrane helix</keyword>
<dbReference type="Proteomes" id="UP000320300">
    <property type="component" value="Unassembled WGS sequence"/>
</dbReference>
<keyword evidence="1" id="KW-0472">Membrane</keyword>
<name>A0A521DE12_9SPHI</name>
<feature type="transmembrane region" description="Helical" evidence="1">
    <location>
        <begin position="12"/>
        <end position="29"/>
    </location>
</feature>
<keyword evidence="3" id="KW-1185">Reference proteome</keyword>